<evidence type="ECO:0000313" key="2">
    <source>
        <dbReference type="EMBL" id="MCC2118123.1"/>
    </source>
</evidence>
<dbReference type="Proteomes" id="UP001197795">
    <property type="component" value="Unassembled WGS sequence"/>
</dbReference>
<gene>
    <name evidence="2" type="ORF">LKD75_00715</name>
</gene>
<dbReference type="Gene3D" id="1.10.260.40">
    <property type="entry name" value="lambda repressor-like DNA-binding domains"/>
    <property type="match status" value="1"/>
</dbReference>
<proteinExistence type="predicted"/>
<organism evidence="2 3">
    <name type="scientific">Waltera acetigignens</name>
    <dbReference type="NCBI Taxonomy" id="2981769"/>
    <lineage>
        <taxon>Bacteria</taxon>
        <taxon>Bacillati</taxon>
        <taxon>Bacillota</taxon>
        <taxon>Clostridia</taxon>
        <taxon>Lachnospirales</taxon>
        <taxon>Lachnospiraceae</taxon>
        <taxon>Waltera</taxon>
    </lineage>
</organism>
<dbReference type="InterPro" id="IPR010982">
    <property type="entry name" value="Lambda_DNA-bd_dom_sf"/>
</dbReference>
<dbReference type="GO" id="GO:0003677">
    <property type="term" value="F:DNA binding"/>
    <property type="evidence" value="ECO:0007669"/>
    <property type="project" value="InterPro"/>
</dbReference>
<name>A0AAE3D597_9FIRM</name>
<dbReference type="InterPro" id="IPR049945">
    <property type="entry name" value="AAA_22"/>
</dbReference>
<comment type="caution">
    <text evidence="2">The sequence shown here is derived from an EMBL/GenBank/DDBJ whole genome shotgun (WGS) entry which is preliminary data.</text>
</comment>
<dbReference type="SUPFAM" id="SSF52540">
    <property type="entry name" value="P-loop containing nucleoside triphosphate hydrolases"/>
    <property type="match status" value="1"/>
</dbReference>
<dbReference type="InterPro" id="IPR052026">
    <property type="entry name" value="ExeA_AAA_ATPase_DNA-bind"/>
</dbReference>
<keyword evidence="3" id="KW-1185">Reference proteome</keyword>
<sequence length="319" mass="35800">MMGKQYNAELQAKVEAYMKETGVSQAKLAPMMNLSGAVLSQYRRSVYDKGDVEDVERKIREFFQIKEEQAENAKKTESFNAVRGYVETSISESIYKMIRYCQLEKGIVVIDGDAGIGKTKAATKFLRDNPATAIYISTTPSTSSVRSLLRMIARALKISENQRTEDLSISIRERLRSADNVLIIDEAQNLKFMALEEIRGWVDEDPITGKPGIGIALIGNDEVYNKMLGRQEAIFSQQFNRTKLHGRYRATNVTKEDVEKLFPSLVEKGMTPELTYLYNVGHSKWGVRGMVNVFTAAANNQDVSLEGLQKVTGPLGIYL</sequence>
<dbReference type="Pfam" id="PF13401">
    <property type="entry name" value="AAA_22"/>
    <property type="match status" value="1"/>
</dbReference>
<evidence type="ECO:0000259" key="1">
    <source>
        <dbReference type="Pfam" id="PF13401"/>
    </source>
</evidence>
<dbReference type="PANTHER" id="PTHR35894">
    <property type="entry name" value="GENERAL SECRETION PATHWAY PROTEIN A-RELATED"/>
    <property type="match status" value="1"/>
</dbReference>
<accession>A0AAE3D597</accession>
<dbReference type="RefSeq" id="WP_227731857.1">
    <property type="nucleotide sequence ID" value="NZ_JAJEPV010000001.1"/>
</dbReference>
<dbReference type="AlphaFoldDB" id="A0AAE3D597"/>
<dbReference type="GO" id="GO:0016887">
    <property type="term" value="F:ATP hydrolysis activity"/>
    <property type="evidence" value="ECO:0007669"/>
    <property type="project" value="InterPro"/>
</dbReference>
<dbReference type="EMBL" id="JAJEPV010000001">
    <property type="protein sequence ID" value="MCC2118123.1"/>
    <property type="molecule type" value="Genomic_DNA"/>
</dbReference>
<dbReference type="InterPro" id="IPR027417">
    <property type="entry name" value="P-loop_NTPase"/>
</dbReference>
<reference evidence="2 3" key="1">
    <citation type="submission" date="2021-10" db="EMBL/GenBank/DDBJ databases">
        <title>Anaerobic single-cell dispensing facilitates the cultivation of human gut bacteria.</title>
        <authorList>
            <person name="Afrizal A."/>
        </authorList>
    </citation>
    <scope>NUCLEOTIDE SEQUENCE [LARGE SCALE GENOMIC DNA]</scope>
    <source>
        <strain evidence="2 3">CLA-AA-H273</strain>
    </source>
</reference>
<evidence type="ECO:0000313" key="3">
    <source>
        <dbReference type="Proteomes" id="UP001197795"/>
    </source>
</evidence>
<protein>
    <submittedName>
        <fullName evidence="2">AAA family ATPase</fullName>
    </submittedName>
</protein>
<dbReference type="Gene3D" id="3.40.50.300">
    <property type="entry name" value="P-loop containing nucleotide triphosphate hydrolases"/>
    <property type="match status" value="1"/>
</dbReference>
<dbReference type="PANTHER" id="PTHR35894:SF5">
    <property type="entry name" value="MU-LIKE PROPHAGE FLUMU DNA TRANSPOSITION PROTEIN B"/>
    <property type="match status" value="1"/>
</dbReference>
<feature type="domain" description="ORC1/DEAH AAA+ ATPase" evidence="1">
    <location>
        <begin position="104"/>
        <end position="225"/>
    </location>
</feature>